<dbReference type="SMART" id="SM00505">
    <property type="entry name" value="Knot1"/>
    <property type="match status" value="1"/>
</dbReference>
<dbReference type="Pfam" id="PF00304">
    <property type="entry name" value="Gamma-thionin"/>
    <property type="match status" value="1"/>
</dbReference>
<dbReference type="Gene3D" id="3.30.30.10">
    <property type="entry name" value="Knottin, scorpion toxin-like"/>
    <property type="match status" value="1"/>
</dbReference>
<proteinExistence type="predicted"/>
<dbReference type="Proteomes" id="UP000823775">
    <property type="component" value="Unassembled WGS sequence"/>
</dbReference>
<accession>A0ABS8TFW1</accession>
<dbReference type="InterPro" id="IPR036574">
    <property type="entry name" value="Scorpion_toxin-like_sf"/>
</dbReference>
<evidence type="ECO:0000313" key="2">
    <source>
        <dbReference type="EMBL" id="MCD7470354.1"/>
    </source>
</evidence>
<sequence length="53" mass="5920">MQIVKGEKSCMRYSGTWRGWCFNSDHCSRQCISQEEALGGACQALACVCYYCG</sequence>
<dbReference type="SUPFAM" id="SSF57095">
    <property type="entry name" value="Scorpion toxin-like"/>
    <property type="match status" value="1"/>
</dbReference>
<dbReference type="EMBL" id="JACEIK010001552">
    <property type="protein sequence ID" value="MCD7470354.1"/>
    <property type="molecule type" value="Genomic_DNA"/>
</dbReference>
<evidence type="ECO:0000259" key="1">
    <source>
        <dbReference type="SMART" id="SM00505"/>
    </source>
</evidence>
<reference evidence="2 3" key="1">
    <citation type="journal article" date="2021" name="BMC Genomics">
        <title>Datura genome reveals duplications of psychoactive alkaloid biosynthetic genes and high mutation rate following tissue culture.</title>
        <authorList>
            <person name="Rajewski A."/>
            <person name="Carter-House D."/>
            <person name="Stajich J."/>
            <person name="Litt A."/>
        </authorList>
    </citation>
    <scope>NUCLEOTIDE SEQUENCE [LARGE SCALE GENOMIC DNA]</scope>
    <source>
        <strain evidence="2">AR-01</strain>
    </source>
</reference>
<protein>
    <recommendedName>
        <fullName evidence="1">Knottins-like domain-containing protein</fullName>
    </recommendedName>
</protein>
<comment type="caution">
    <text evidence="2">The sequence shown here is derived from an EMBL/GenBank/DDBJ whole genome shotgun (WGS) entry which is preliminary data.</text>
</comment>
<dbReference type="InterPro" id="IPR008176">
    <property type="entry name" value="Defensin_plant"/>
</dbReference>
<keyword evidence="3" id="KW-1185">Reference proteome</keyword>
<feature type="domain" description="Knottins-like" evidence="1">
    <location>
        <begin position="9"/>
        <end position="52"/>
    </location>
</feature>
<dbReference type="InterPro" id="IPR003614">
    <property type="entry name" value="Knottins"/>
</dbReference>
<evidence type="ECO:0000313" key="3">
    <source>
        <dbReference type="Proteomes" id="UP000823775"/>
    </source>
</evidence>
<name>A0ABS8TFW1_DATST</name>
<gene>
    <name evidence="2" type="ORF">HAX54_010136</name>
</gene>
<organism evidence="2 3">
    <name type="scientific">Datura stramonium</name>
    <name type="common">Jimsonweed</name>
    <name type="synonym">Common thornapple</name>
    <dbReference type="NCBI Taxonomy" id="4076"/>
    <lineage>
        <taxon>Eukaryota</taxon>
        <taxon>Viridiplantae</taxon>
        <taxon>Streptophyta</taxon>
        <taxon>Embryophyta</taxon>
        <taxon>Tracheophyta</taxon>
        <taxon>Spermatophyta</taxon>
        <taxon>Magnoliopsida</taxon>
        <taxon>eudicotyledons</taxon>
        <taxon>Gunneridae</taxon>
        <taxon>Pentapetalae</taxon>
        <taxon>asterids</taxon>
        <taxon>lamiids</taxon>
        <taxon>Solanales</taxon>
        <taxon>Solanaceae</taxon>
        <taxon>Solanoideae</taxon>
        <taxon>Datureae</taxon>
        <taxon>Datura</taxon>
    </lineage>
</organism>
<feature type="non-terminal residue" evidence="2">
    <location>
        <position position="1"/>
    </location>
</feature>
<dbReference type="PROSITE" id="PS00940">
    <property type="entry name" value="GAMMA_THIONIN"/>
    <property type="match status" value="1"/>
</dbReference>